<keyword evidence="3" id="KW-1185">Reference proteome</keyword>
<accession>A0ABP4Q3Y3</accession>
<organism evidence="2 3">
    <name type="scientific">Kribbella sancticallisti</name>
    <dbReference type="NCBI Taxonomy" id="460087"/>
    <lineage>
        <taxon>Bacteria</taxon>
        <taxon>Bacillati</taxon>
        <taxon>Actinomycetota</taxon>
        <taxon>Actinomycetes</taxon>
        <taxon>Propionibacteriales</taxon>
        <taxon>Kribbellaceae</taxon>
        <taxon>Kribbella</taxon>
    </lineage>
</organism>
<comment type="caution">
    <text evidence="2">The sequence shown here is derived from an EMBL/GenBank/DDBJ whole genome shotgun (WGS) entry which is preliminary data.</text>
</comment>
<protein>
    <submittedName>
        <fullName evidence="2">Uncharacterized protein</fullName>
    </submittedName>
</protein>
<proteinExistence type="predicted"/>
<evidence type="ECO:0000313" key="3">
    <source>
        <dbReference type="Proteomes" id="UP001500393"/>
    </source>
</evidence>
<evidence type="ECO:0000256" key="1">
    <source>
        <dbReference type="SAM" id="MobiDB-lite"/>
    </source>
</evidence>
<dbReference type="Proteomes" id="UP001500393">
    <property type="component" value="Unassembled WGS sequence"/>
</dbReference>
<name>A0ABP4Q3Y3_9ACTN</name>
<dbReference type="RefSeq" id="WP_344219849.1">
    <property type="nucleotide sequence ID" value="NZ_BAAAOS010000048.1"/>
</dbReference>
<dbReference type="EMBL" id="BAAAOS010000048">
    <property type="protein sequence ID" value="GAA1598214.1"/>
    <property type="molecule type" value="Genomic_DNA"/>
</dbReference>
<reference evidence="3" key="1">
    <citation type="journal article" date="2019" name="Int. J. Syst. Evol. Microbiol.">
        <title>The Global Catalogue of Microorganisms (GCM) 10K type strain sequencing project: providing services to taxonomists for standard genome sequencing and annotation.</title>
        <authorList>
            <consortium name="The Broad Institute Genomics Platform"/>
            <consortium name="The Broad Institute Genome Sequencing Center for Infectious Disease"/>
            <person name="Wu L."/>
            <person name="Ma J."/>
        </authorList>
    </citation>
    <scope>NUCLEOTIDE SEQUENCE [LARGE SCALE GENOMIC DNA]</scope>
    <source>
        <strain evidence="3">JCM 14969</strain>
    </source>
</reference>
<evidence type="ECO:0000313" key="2">
    <source>
        <dbReference type="EMBL" id="GAA1598214.1"/>
    </source>
</evidence>
<gene>
    <name evidence="2" type="ORF">GCM10009789_60240</name>
</gene>
<sequence length="149" mass="16355">MQDSYSGAHAWREDSVYEGDPTAPVLSLHVFTPAHVLGIDDGRNTHWDEFDRPPVESGTTRAAVEATYRMLKAHETRFGQDPEQAGRTLRAALEPMLRATAAGVTVHVTPSREWAAERDRRLTLERAAAPAGRDAGVRGKSAGQSHNRD</sequence>
<feature type="region of interest" description="Disordered" evidence="1">
    <location>
        <begin position="117"/>
        <end position="149"/>
    </location>
</feature>